<evidence type="ECO:0000313" key="2">
    <source>
        <dbReference type="Proteomes" id="UP001164746"/>
    </source>
</evidence>
<feature type="non-terminal residue" evidence="1">
    <location>
        <position position="1"/>
    </location>
</feature>
<evidence type="ECO:0000313" key="1">
    <source>
        <dbReference type="EMBL" id="WAR05026.1"/>
    </source>
</evidence>
<accession>A0ABY7E8V6</accession>
<dbReference type="SUPFAM" id="SSF57845">
    <property type="entry name" value="B-box zinc-binding domain"/>
    <property type="match status" value="1"/>
</dbReference>
<dbReference type="CDD" id="cd19776">
    <property type="entry name" value="Bbox2_TRIM25_C-IV"/>
    <property type="match status" value="1"/>
</dbReference>
<proteinExistence type="predicted"/>
<sequence>KHTVYGRDDIQKWAGVFLDRCDQHGNKLEVYCDDHQEVCCHVCVALNHRLCSSISHLSDLARDFLETEEFKQLPGAVDKMKSSLDEVKNDRMKYQASQKDTYKNILAGVKVLRKEINDILDQLEKTTVEQLDGMIKNLETVVQADIEACVHMNDQMTAMIEKVQQMTGKHKEMHCYLGYRRCQDKLTKAEEQVQKMQKQPEQKLIFKSDISLQPFLRNLHVLGSIDKIEIGHVYNALALKQYDVGIQSDNYRSSIVGLCEFPSGDLVIADKKNSRVKHLNRQYDVTASCALPSPPYDLCHISGKEVAVAVNDSIRHEVHFINVTTG</sequence>
<evidence type="ECO:0008006" key="3">
    <source>
        <dbReference type="Google" id="ProtNLM"/>
    </source>
</evidence>
<keyword evidence="2" id="KW-1185">Reference proteome</keyword>
<gene>
    <name evidence="1" type="ORF">MAR_020395</name>
</gene>
<organism evidence="1 2">
    <name type="scientific">Mya arenaria</name>
    <name type="common">Soft-shell clam</name>
    <dbReference type="NCBI Taxonomy" id="6604"/>
    <lineage>
        <taxon>Eukaryota</taxon>
        <taxon>Metazoa</taxon>
        <taxon>Spiralia</taxon>
        <taxon>Lophotrochozoa</taxon>
        <taxon>Mollusca</taxon>
        <taxon>Bivalvia</taxon>
        <taxon>Autobranchia</taxon>
        <taxon>Heteroconchia</taxon>
        <taxon>Euheterodonta</taxon>
        <taxon>Imparidentia</taxon>
        <taxon>Neoheterodontei</taxon>
        <taxon>Myida</taxon>
        <taxon>Myoidea</taxon>
        <taxon>Myidae</taxon>
        <taxon>Mya</taxon>
    </lineage>
</organism>
<reference evidence="1" key="1">
    <citation type="submission" date="2022-11" db="EMBL/GenBank/DDBJ databases">
        <title>Centuries of genome instability and evolution in soft-shell clam transmissible cancer (bioRxiv).</title>
        <authorList>
            <person name="Hart S.F.M."/>
            <person name="Yonemitsu M.A."/>
            <person name="Giersch R.M."/>
            <person name="Beal B.F."/>
            <person name="Arriagada G."/>
            <person name="Davis B.W."/>
            <person name="Ostrander E.A."/>
            <person name="Goff S.P."/>
            <person name="Metzger M.J."/>
        </authorList>
    </citation>
    <scope>NUCLEOTIDE SEQUENCE</scope>
    <source>
        <strain evidence="1">MELC-2E11</strain>
        <tissue evidence="1">Siphon/mantle</tissue>
    </source>
</reference>
<dbReference type="Proteomes" id="UP001164746">
    <property type="component" value="Chromosome 5"/>
</dbReference>
<feature type="non-terminal residue" evidence="1">
    <location>
        <position position="326"/>
    </location>
</feature>
<name>A0ABY7E8V6_MYAAR</name>
<dbReference type="EMBL" id="CP111016">
    <property type="protein sequence ID" value="WAR05026.1"/>
    <property type="molecule type" value="Genomic_DNA"/>
</dbReference>
<protein>
    <recommendedName>
        <fullName evidence="3">B box-type domain-containing protein</fullName>
    </recommendedName>
</protein>